<proteinExistence type="predicted"/>
<dbReference type="GO" id="GO:0097014">
    <property type="term" value="C:ciliary plasm"/>
    <property type="evidence" value="ECO:0000314"/>
    <property type="project" value="GeneDB"/>
</dbReference>
<dbReference type="InParanoid" id="Q38C08"/>
<organism evidence="4 5">
    <name type="scientific">Trypanosoma brucei brucei (strain 927/4 GUTat10.1)</name>
    <dbReference type="NCBI Taxonomy" id="185431"/>
    <lineage>
        <taxon>Eukaryota</taxon>
        <taxon>Discoba</taxon>
        <taxon>Euglenozoa</taxon>
        <taxon>Kinetoplastea</taxon>
        <taxon>Metakinetoplastina</taxon>
        <taxon>Trypanosomatida</taxon>
        <taxon>Trypanosomatidae</taxon>
        <taxon>Trypanosoma</taxon>
    </lineage>
</organism>
<gene>
    <name evidence="4" type="ORF">Tb10.70.5370</name>
</gene>
<keyword evidence="2" id="KW-0472">Membrane</keyword>
<dbReference type="GeneID" id="3662152"/>
<name>Q38C08_TRYB2</name>
<dbReference type="GO" id="GO:0031981">
    <property type="term" value="C:nuclear lumen"/>
    <property type="evidence" value="ECO:0000314"/>
    <property type="project" value="GeneDB"/>
</dbReference>
<evidence type="ECO:0000313" key="4">
    <source>
        <dbReference type="EMBL" id="EAN77662.1"/>
    </source>
</evidence>
<feature type="transmembrane region" description="Helical" evidence="2">
    <location>
        <begin position="118"/>
        <end position="141"/>
    </location>
</feature>
<sequence>MYFGFAHLPMSASLWLSLFPHIHSPSTYKWKEEGKRKKKERNTVNVAEMQNEYSPPHHHQEEEKRKRKKEKASELGDERRCKYPTSRVESSKRYNIFAPCWLFAQRLPSFSVPCDHVFLFRLLREFISFFFVCVCFIYKFLYVSTRRATSHTVTSGGWGGNCKGMCVRGGVWEIKRKSKKKGKRLHHIK</sequence>
<dbReference type="Proteomes" id="UP000008524">
    <property type="component" value="Chromosome 10"/>
</dbReference>
<dbReference type="RefSeq" id="XP_822490.1">
    <property type="nucleotide sequence ID" value="XM_817397.1"/>
</dbReference>
<evidence type="ECO:0008006" key="6">
    <source>
        <dbReference type="Google" id="ProtNLM"/>
    </source>
</evidence>
<dbReference type="VEuPathDB" id="TriTrypDB:Tb927.10.2360"/>
<reference evidence="4 5" key="2">
    <citation type="journal article" date="2005" name="Science">
        <title>The genome of the African trypanosome Trypanosoma brucei.</title>
        <authorList>
            <person name="Berriman M."/>
            <person name="Ghedin E."/>
            <person name="Hertz-Fowler C."/>
            <person name="Blandin G."/>
            <person name="Renauld H."/>
            <person name="Bartholomeu D.C."/>
            <person name="Lennard N.J."/>
            <person name="Caler E."/>
            <person name="Hamlin N.E."/>
            <person name="Haas B."/>
            <person name="Bohme U."/>
            <person name="Hannick L."/>
            <person name="Aslett M.A."/>
            <person name="Shallom J."/>
            <person name="Marcello L."/>
            <person name="Hou L."/>
            <person name="Wickstead B."/>
            <person name="Alsmark U.C."/>
            <person name="Arrowsmith C."/>
            <person name="Atkin R.J."/>
            <person name="Barron A.J."/>
            <person name="Bringaud F."/>
            <person name="Brooks K."/>
            <person name="Carrington M."/>
            <person name="Cherevach I."/>
            <person name="Chillingworth T.J."/>
            <person name="Churcher C."/>
            <person name="Clark L.N."/>
            <person name="Corton C.H."/>
            <person name="Cronin A."/>
            <person name="Davies R.M."/>
            <person name="Doggett J."/>
            <person name="Djikeng A."/>
            <person name="Feldblyum T."/>
            <person name="Field M.C."/>
            <person name="Fraser A."/>
            <person name="Goodhead I."/>
            <person name="Hance Z."/>
            <person name="Harper D."/>
            <person name="Harris B.R."/>
            <person name="Hauser H."/>
            <person name="Hostetler J."/>
            <person name="Ivens A."/>
            <person name="Jagels K."/>
            <person name="Johnson D."/>
            <person name="Johnson J."/>
            <person name="Jones K."/>
            <person name="Kerhornou A.X."/>
            <person name="Koo H."/>
            <person name="Larke N."/>
            <person name="Landfear S."/>
            <person name="Larkin C."/>
            <person name="Leech V."/>
            <person name="Line A."/>
            <person name="Lord A."/>
            <person name="Macleod A."/>
            <person name="Mooney P.J."/>
            <person name="Moule S."/>
            <person name="Martin D.M."/>
            <person name="Morgan G.W."/>
            <person name="Mungall K."/>
            <person name="Norbertczak H."/>
            <person name="Ormond D."/>
            <person name="Pai G."/>
            <person name="Peacock C.S."/>
            <person name="Peterson J."/>
            <person name="Quail M.A."/>
            <person name="Rabbinowitsch E."/>
            <person name="Rajandream M.A."/>
            <person name="Reitter C."/>
            <person name="Salzberg S.L."/>
            <person name="Sanders M."/>
            <person name="Schobel S."/>
            <person name="Sharp S."/>
            <person name="Simmonds M."/>
            <person name="Simpson A.J."/>
            <person name="Tallon L."/>
            <person name="Turner C.M."/>
            <person name="Tait A."/>
            <person name="Tivey A.R."/>
            <person name="Van Aken S."/>
            <person name="Walker D."/>
            <person name="Wanless D."/>
            <person name="Wang S."/>
            <person name="White B."/>
            <person name="White O."/>
            <person name="Whitehead S."/>
            <person name="Woodward J."/>
            <person name="Wortman J."/>
            <person name="Adams M.D."/>
            <person name="Embley T.M."/>
            <person name="Gull K."/>
            <person name="Ullu E."/>
            <person name="Barry J.D."/>
            <person name="Fairlamb A.H."/>
            <person name="Opperdoes F."/>
            <person name="Barrell B.G."/>
            <person name="Donelson J.E."/>
            <person name="Hall N."/>
            <person name="Fraser C.M."/>
            <person name="Melville S.E."/>
            <person name="El-Sayed N.M."/>
        </authorList>
    </citation>
    <scope>NUCLEOTIDE SEQUENCE [LARGE SCALE GENOMIC DNA]</scope>
    <source>
        <strain evidence="4 5">927/4 GUTat10.1</strain>
    </source>
</reference>
<feature type="region of interest" description="Disordered" evidence="1">
    <location>
        <begin position="30"/>
        <end position="78"/>
    </location>
</feature>
<dbReference type="KEGG" id="tbr:Tb10.70.5370"/>
<feature type="signal peptide" evidence="3">
    <location>
        <begin position="1"/>
        <end position="24"/>
    </location>
</feature>
<feature type="chain" id="PRO_5004221832" description="T. brucei spp.-specific protein" evidence="3">
    <location>
        <begin position="25"/>
        <end position="189"/>
    </location>
</feature>
<evidence type="ECO:0000256" key="1">
    <source>
        <dbReference type="SAM" id="MobiDB-lite"/>
    </source>
</evidence>
<dbReference type="AlphaFoldDB" id="Q38C08"/>
<dbReference type="PaxDb" id="5691-EAN77662"/>
<keyword evidence="2" id="KW-1133">Transmembrane helix</keyword>
<dbReference type="EMBL" id="CM000208">
    <property type="protein sequence ID" value="EAN77662.1"/>
    <property type="molecule type" value="Genomic_DNA"/>
</dbReference>
<evidence type="ECO:0000313" key="5">
    <source>
        <dbReference type="Proteomes" id="UP000008524"/>
    </source>
</evidence>
<protein>
    <recommendedName>
        <fullName evidence="6">T. brucei spp.-specific protein</fullName>
    </recommendedName>
</protein>
<evidence type="ECO:0000256" key="2">
    <source>
        <dbReference type="SAM" id="Phobius"/>
    </source>
</evidence>
<evidence type="ECO:0000256" key="3">
    <source>
        <dbReference type="SAM" id="SignalP"/>
    </source>
</evidence>
<keyword evidence="5" id="KW-1185">Reference proteome</keyword>
<accession>Q38C08</accession>
<reference evidence="4 5" key="1">
    <citation type="journal article" date="2005" name="Science">
        <title>Comparative genomics of trypanosomatid parasitic protozoa.</title>
        <authorList>
            <person name="El-Sayed N.M."/>
            <person name="Myler P.J."/>
            <person name="Blandin G."/>
            <person name="Berriman M."/>
            <person name="Crabtree J."/>
            <person name="Aggarwal G."/>
            <person name="Caler E."/>
            <person name="Renauld H."/>
            <person name="Worthey E.A."/>
            <person name="Hertz-Fowler C."/>
            <person name="Ghedin E."/>
            <person name="Peacock C."/>
            <person name="Bartholomeu D.C."/>
            <person name="Haas B.J."/>
            <person name="Tran A.N."/>
            <person name="Wortman J.R."/>
            <person name="Alsmark U.C."/>
            <person name="Angiuoli S."/>
            <person name="Anupama A."/>
            <person name="Badger J."/>
            <person name="Bringaud F."/>
            <person name="Cadag E."/>
            <person name="Carlton J.M."/>
            <person name="Cerqueira G.C."/>
            <person name="Creasy T."/>
            <person name="Delcher A.L."/>
            <person name="Djikeng A."/>
            <person name="Embley T.M."/>
            <person name="Hauser C."/>
            <person name="Ivens A.C."/>
            <person name="Kummerfeld S.K."/>
            <person name="Pereira-Leal J.B."/>
            <person name="Nilsson D."/>
            <person name="Peterson J."/>
            <person name="Salzberg S.L."/>
            <person name="Shallom J."/>
            <person name="Silva J.C."/>
            <person name="Sundaram J."/>
            <person name="Westenberger S."/>
            <person name="White O."/>
            <person name="Melville S.E."/>
            <person name="Donelson J.E."/>
            <person name="Andersson B."/>
            <person name="Stuart K.D."/>
            <person name="Hall N."/>
        </authorList>
    </citation>
    <scope>NUCLEOTIDE SEQUENCE [LARGE SCALE GENOMIC DNA]</scope>
    <source>
        <strain evidence="4 5">927/4 GUTat10.1</strain>
    </source>
</reference>
<keyword evidence="3" id="KW-0732">Signal</keyword>
<keyword evidence="2" id="KW-0812">Transmembrane</keyword>
<dbReference type="GO" id="GO:0005737">
    <property type="term" value="C:cytoplasm"/>
    <property type="evidence" value="ECO:0000314"/>
    <property type="project" value="GeneDB"/>
</dbReference>